<evidence type="ECO:0000259" key="4">
    <source>
        <dbReference type="SMART" id="SM00382"/>
    </source>
</evidence>
<protein>
    <submittedName>
        <fullName evidence="5">Recombination factor protein RarA</fullName>
    </submittedName>
</protein>
<dbReference type="OrthoDB" id="9778364at2"/>
<dbReference type="FunFam" id="1.20.272.10:FF:000001">
    <property type="entry name" value="Putative AAA family ATPase"/>
    <property type="match status" value="1"/>
</dbReference>
<dbReference type="GO" id="GO:0005524">
    <property type="term" value="F:ATP binding"/>
    <property type="evidence" value="ECO:0007669"/>
    <property type="project" value="UniProtKB-KW"/>
</dbReference>
<dbReference type="AlphaFoldDB" id="A0A2Z6TSE3"/>
<dbReference type="Gene3D" id="1.10.3710.10">
    <property type="entry name" value="DNA polymerase III clamp loader subunits, C-terminal domain"/>
    <property type="match status" value="1"/>
</dbReference>
<evidence type="ECO:0000256" key="3">
    <source>
        <dbReference type="ARBA" id="ARBA00022840"/>
    </source>
</evidence>
<dbReference type="Pfam" id="PF00004">
    <property type="entry name" value="AAA"/>
    <property type="match status" value="1"/>
</dbReference>
<dbReference type="GO" id="GO:0016887">
    <property type="term" value="F:ATP hydrolysis activity"/>
    <property type="evidence" value="ECO:0007669"/>
    <property type="project" value="InterPro"/>
</dbReference>
<keyword evidence="6" id="KW-1185">Reference proteome</keyword>
<dbReference type="EMBL" id="BFBY01000003">
    <property type="protein sequence ID" value="GBG04629.1"/>
    <property type="molecule type" value="Genomic_DNA"/>
</dbReference>
<name>A0A2Z6TSE3_9LACO</name>
<sequence>MQPLAYRMRPTTLDDVVGQEHLIGPGKIIRRMVEARLLSSMILYGPPGIGKTSIASAIAGSTKYAFRKLNAATDTKKDLQIVAEESKMSGTVILLLDEIHRLDKTKQDFLLPLLESGKIILIGATTENPYISISPAIRSRCQIFELNPLSAHDVEKAIKRSLVDKEKGLGKYHAELTDAALQMLIDKGNGDLRATLNGLELAVTSTYQELKQEKKEPSHIKIDAAEMGNSIQMKSQNYDQNGDGHYDLVSAFQKSIRGSDTDAALYYLAQLCESGDLPAIFRRLLVIAYEDIGLANPAACQHTTSAVQAANMVGLPEARIILANAVIELCLSPKSNSAINAIDTALADVRENKNDPIPDHLKDSHYKGAEKLGHGINYLYPHDYPGDWTAQQYLPDNLVGRSYFKPKGNSKYEKVLKKQYETLSKLQKDGLKNK</sequence>
<evidence type="ECO:0000256" key="1">
    <source>
        <dbReference type="ARBA" id="ARBA00008959"/>
    </source>
</evidence>
<dbReference type="CDD" id="cd18139">
    <property type="entry name" value="HLD_clamp_RarA"/>
    <property type="match status" value="1"/>
</dbReference>
<dbReference type="InterPro" id="IPR003959">
    <property type="entry name" value="ATPase_AAA_core"/>
</dbReference>
<dbReference type="FunFam" id="1.10.3710.10:FF:000003">
    <property type="entry name" value="ATPase, AAA family protein"/>
    <property type="match status" value="1"/>
</dbReference>
<proteinExistence type="inferred from homology"/>
<dbReference type="Pfam" id="PF16193">
    <property type="entry name" value="AAA_assoc_2"/>
    <property type="match status" value="1"/>
</dbReference>
<keyword evidence="3" id="KW-0067">ATP-binding</keyword>
<dbReference type="RefSeq" id="WP_117117973.1">
    <property type="nucleotide sequence ID" value="NZ_BFBY01000003.1"/>
</dbReference>
<dbReference type="InterPro" id="IPR051314">
    <property type="entry name" value="AAA_ATPase_RarA/MGS1/WRNIP1"/>
</dbReference>
<keyword evidence="2" id="KW-0547">Nucleotide-binding</keyword>
<organism evidence="5 6">
    <name type="scientific">Lactobacillus rodentium</name>
    <dbReference type="NCBI Taxonomy" id="947835"/>
    <lineage>
        <taxon>Bacteria</taxon>
        <taxon>Bacillati</taxon>
        <taxon>Bacillota</taxon>
        <taxon>Bacilli</taxon>
        <taxon>Lactobacillales</taxon>
        <taxon>Lactobacillaceae</taxon>
        <taxon>Lactobacillus</taxon>
    </lineage>
</organism>
<dbReference type="InterPro" id="IPR008921">
    <property type="entry name" value="DNA_pol3_clamp-load_cplx_C"/>
</dbReference>
<dbReference type="PANTHER" id="PTHR13779:SF7">
    <property type="entry name" value="ATPASE WRNIP1"/>
    <property type="match status" value="1"/>
</dbReference>
<dbReference type="Proteomes" id="UP000257317">
    <property type="component" value="Unassembled WGS sequence"/>
</dbReference>
<comment type="similarity">
    <text evidence="1">Belongs to the AAA ATPase family. RarA/MGS1/WRNIP1 subfamily.</text>
</comment>
<gene>
    <name evidence="5" type="ORF">LrDSM24759_05430</name>
</gene>
<feature type="domain" description="AAA+ ATPase" evidence="4">
    <location>
        <begin position="37"/>
        <end position="149"/>
    </location>
</feature>
<dbReference type="Gene3D" id="1.10.8.60">
    <property type="match status" value="1"/>
</dbReference>
<dbReference type="GO" id="GO:0006261">
    <property type="term" value="P:DNA-templated DNA replication"/>
    <property type="evidence" value="ECO:0007669"/>
    <property type="project" value="TreeGrafter"/>
</dbReference>
<evidence type="ECO:0000313" key="5">
    <source>
        <dbReference type="EMBL" id="GBG04629.1"/>
    </source>
</evidence>
<dbReference type="PANTHER" id="PTHR13779">
    <property type="entry name" value="WERNER HELICASE-INTERACTING PROTEIN 1 FAMILY MEMBER"/>
    <property type="match status" value="1"/>
</dbReference>
<dbReference type="InterPro" id="IPR027417">
    <property type="entry name" value="P-loop_NTPase"/>
</dbReference>
<dbReference type="GO" id="GO:0017116">
    <property type="term" value="F:single-stranded DNA helicase activity"/>
    <property type="evidence" value="ECO:0007669"/>
    <property type="project" value="TreeGrafter"/>
</dbReference>
<accession>A0A2Z6TSE3</accession>
<dbReference type="InterPro" id="IPR032423">
    <property type="entry name" value="AAA_assoc_2"/>
</dbReference>
<dbReference type="Pfam" id="PF12002">
    <property type="entry name" value="MgsA_C"/>
    <property type="match status" value="1"/>
</dbReference>
<dbReference type="Gene3D" id="1.20.272.10">
    <property type="match status" value="1"/>
</dbReference>
<evidence type="ECO:0000256" key="2">
    <source>
        <dbReference type="ARBA" id="ARBA00022741"/>
    </source>
</evidence>
<comment type="caution">
    <text evidence="5">The sequence shown here is derived from an EMBL/GenBank/DDBJ whole genome shotgun (WGS) entry which is preliminary data.</text>
</comment>
<dbReference type="GO" id="GO:0003677">
    <property type="term" value="F:DNA binding"/>
    <property type="evidence" value="ECO:0007669"/>
    <property type="project" value="InterPro"/>
</dbReference>
<dbReference type="CDD" id="cd00009">
    <property type="entry name" value="AAA"/>
    <property type="match status" value="1"/>
</dbReference>
<dbReference type="GO" id="GO:0000731">
    <property type="term" value="P:DNA synthesis involved in DNA repair"/>
    <property type="evidence" value="ECO:0007669"/>
    <property type="project" value="TreeGrafter"/>
</dbReference>
<dbReference type="SUPFAM" id="SSF48019">
    <property type="entry name" value="post-AAA+ oligomerization domain-like"/>
    <property type="match status" value="1"/>
</dbReference>
<dbReference type="SUPFAM" id="SSF52540">
    <property type="entry name" value="P-loop containing nucleoside triphosphate hydrolases"/>
    <property type="match status" value="1"/>
</dbReference>
<reference evidence="6" key="1">
    <citation type="submission" date="2018-03" db="EMBL/GenBank/DDBJ databases">
        <title>New taxa in the Lactobacillus gasseri group.</title>
        <authorList>
            <person name="Tanizawa Y."/>
            <person name="Tohno M."/>
            <person name="Endo A."/>
            <person name="Arita M."/>
        </authorList>
    </citation>
    <scope>NUCLEOTIDE SEQUENCE [LARGE SCALE GENOMIC DNA]</scope>
    <source>
        <strain evidence="6">DSM 24759</strain>
    </source>
</reference>
<evidence type="ECO:0000313" key="6">
    <source>
        <dbReference type="Proteomes" id="UP000257317"/>
    </source>
</evidence>
<dbReference type="SMART" id="SM00382">
    <property type="entry name" value="AAA"/>
    <property type="match status" value="1"/>
</dbReference>
<dbReference type="FunFam" id="3.40.50.300:FF:000766">
    <property type="entry name" value="Recombination factor protein RarA"/>
    <property type="match status" value="1"/>
</dbReference>
<dbReference type="GO" id="GO:0008047">
    <property type="term" value="F:enzyme activator activity"/>
    <property type="evidence" value="ECO:0007669"/>
    <property type="project" value="TreeGrafter"/>
</dbReference>
<dbReference type="Gene3D" id="3.40.50.300">
    <property type="entry name" value="P-loop containing nucleotide triphosphate hydrolases"/>
    <property type="match status" value="1"/>
</dbReference>
<dbReference type="InterPro" id="IPR021886">
    <property type="entry name" value="MgsA_C"/>
</dbReference>
<dbReference type="InterPro" id="IPR003593">
    <property type="entry name" value="AAA+_ATPase"/>
</dbReference>